<reference evidence="2" key="1">
    <citation type="submission" date="2023-08" db="EMBL/GenBank/DDBJ databases">
        <title>Emergence of clinically-relevant ST2 carbapenem-resistant Acinetobacter baumannii strains in hospital sewages in Zhejiang, East of China.</title>
        <authorList>
            <person name="Kaichao C."/>
            <person name="Zhang R."/>
        </authorList>
    </citation>
    <scope>NUCLEOTIDE SEQUENCE</scope>
    <source>
        <strain evidence="2">M-SY-60</strain>
    </source>
</reference>
<accession>A0AAW8JLM4</accession>
<dbReference type="RefSeq" id="WP_308956825.1">
    <property type="nucleotide sequence ID" value="NZ_DAMBEH010000050.1"/>
</dbReference>
<dbReference type="EC" id="2.1.-.-" evidence="2"/>
<name>A0AAW8JLM4_9GAMM</name>
<dbReference type="Pfam" id="PF08242">
    <property type="entry name" value="Methyltransf_12"/>
    <property type="match status" value="1"/>
</dbReference>
<dbReference type="Proteomes" id="UP001243195">
    <property type="component" value="Unassembled WGS sequence"/>
</dbReference>
<comment type="caution">
    <text evidence="2">The sequence shown here is derived from an EMBL/GenBank/DDBJ whole genome shotgun (WGS) entry which is preliminary data.</text>
</comment>
<protein>
    <submittedName>
        <fullName evidence="2">Class I SAM-dependent methyltransferase</fullName>
        <ecNumber evidence="2">2.1.-.-</ecNumber>
    </submittedName>
</protein>
<organism evidence="2 3">
    <name type="scientific">Acinetobacter gerneri</name>
    <dbReference type="NCBI Taxonomy" id="202952"/>
    <lineage>
        <taxon>Bacteria</taxon>
        <taxon>Pseudomonadati</taxon>
        <taxon>Pseudomonadota</taxon>
        <taxon>Gammaproteobacteria</taxon>
        <taxon>Moraxellales</taxon>
        <taxon>Moraxellaceae</taxon>
        <taxon>Acinetobacter</taxon>
    </lineage>
</organism>
<dbReference type="InterPro" id="IPR029063">
    <property type="entry name" value="SAM-dependent_MTases_sf"/>
</dbReference>
<keyword evidence="2" id="KW-0489">Methyltransferase</keyword>
<dbReference type="GO" id="GO:0008168">
    <property type="term" value="F:methyltransferase activity"/>
    <property type="evidence" value="ECO:0007669"/>
    <property type="project" value="UniProtKB-KW"/>
</dbReference>
<sequence>MKIVEVPSPINLQDPTDAMVWANEANIKRPWRYDFFNYYVNYINNLNPVHYPNIRVLEIGSGPGFLAKAILQTCPRVHYVALDFSESMHILSKNTLLDNELSRATYILKDFKTDDWHQQFAKFDVVIIHQALHELRHKSYAHKFHQQVRQLLHDDSTYFVCDHLIYENNHLNPHFNNQLFMSKDEHYQNFKDTGFSQIETALEIKGLCLFKVQP</sequence>
<evidence type="ECO:0000259" key="1">
    <source>
        <dbReference type="Pfam" id="PF08242"/>
    </source>
</evidence>
<dbReference type="EMBL" id="JAVIDA010000020">
    <property type="protein sequence ID" value="MDQ9072486.1"/>
    <property type="molecule type" value="Genomic_DNA"/>
</dbReference>
<evidence type="ECO:0000313" key="3">
    <source>
        <dbReference type="Proteomes" id="UP001243195"/>
    </source>
</evidence>
<proteinExistence type="predicted"/>
<dbReference type="AlphaFoldDB" id="A0AAW8JLM4"/>
<dbReference type="GO" id="GO:0032259">
    <property type="term" value="P:methylation"/>
    <property type="evidence" value="ECO:0007669"/>
    <property type="project" value="UniProtKB-KW"/>
</dbReference>
<dbReference type="SUPFAM" id="SSF53335">
    <property type="entry name" value="S-adenosyl-L-methionine-dependent methyltransferases"/>
    <property type="match status" value="1"/>
</dbReference>
<dbReference type="InterPro" id="IPR013217">
    <property type="entry name" value="Methyltransf_12"/>
</dbReference>
<dbReference type="CDD" id="cd02440">
    <property type="entry name" value="AdoMet_MTases"/>
    <property type="match status" value="1"/>
</dbReference>
<dbReference type="Gene3D" id="3.40.50.150">
    <property type="entry name" value="Vaccinia Virus protein VP39"/>
    <property type="match status" value="1"/>
</dbReference>
<keyword evidence="2" id="KW-0808">Transferase</keyword>
<evidence type="ECO:0000313" key="2">
    <source>
        <dbReference type="EMBL" id="MDQ9072486.1"/>
    </source>
</evidence>
<feature type="domain" description="Methyltransferase type 12" evidence="1">
    <location>
        <begin position="57"/>
        <end position="155"/>
    </location>
</feature>
<gene>
    <name evidence="2" type="ORF">RFH51_13580</name>
</gene>